<comment type="caution">
    <text evidence="2">The sequence shown here is derived from an EMBL/GenBank/DDBJ whole genome shotgun (WGS) entry which is preliminary data.</text>
</comment>
<keyword evidence="5" id="KW-1185">Reference proteome</keyword>
<feature type="transmembrane region" description="Helical" evidence="1">
    <location>
        <begin position="141"/>
        <end position="159"/>
    </location>
</feature>
<dbReference type="InterPro" id="IPR012651">
    <property type="entry name" value="Thia_Transptr_ThiT"/>
</dbReference>
<dbReference type="EMBL" id="WKPI01000048">
    <property type="protein sequence ID" value="MSC34913.1"/>
    <property type="molecule type" value="Genomic_DNA"/>
</dbReference>
<keyword evidence="1" id="KW-0812">Transmembrane</keyword>
<dbReference type="Pfam" id="PF09515">
    <property type="entry name" value="Thia_YuaJ"/>
    <property type="match status" value="1"/>
</dbReference>
<dbReference type="Gene3D" id="1.10.1760.20">
    <property type="match status" value="1"/>
</dbReference>
<feature type="transmembrane region" description="Helical" evidence="1">
    <location>
        <begin position="80"/>
        <end position="99"/>
    </location>
</feature>
<feature type="transmembrane region" description="Helical" evidence="1">
    <location>
        <begin position="12"/>
        <end position="31"/>
    </location>
</feature>
<organism evidence="2 4">
    <name type="scientific">Holdemania massiliensis</name>
    <dbReference type="NCBI Taxonomy" id="1468449"/>
    <lineage>
        <taxon>Bacteria</taxon>
        <taxon>Bacillati</taxon>
        <taxon>Bacillota</taxon>
        <taxon>Erysipelotrichia</taxon>
        <taxon>Erysipelotrichales</taxon>
        <taxon>Erysipelotrichaceae</taxon>
        <taxon>Holdemania</taxon>
    </lineage>
</organism>
<keyword evidence="1" id="KW-1133">Transmembrane helix</keyword>
<dbReference type="GeneID" id="42458020"/>
<name>A0A6N7S824_9FIRM</name>
<reference evidence="4 5" key="1">
    <citation type="journal article" date="2019" name="Nat. Med.">
        <title>A library of human gut bacterial isolates paired with longitudinal multiomics data enables mechanistic microbiome research.</title>
        <authorList>
            <person name="Poyet M."/>
            <person name="Groussin M."/>
            <person name="Gibbons S.M."/>
            <person name="Avila-Pacheco J."/>
            <person name="Jiang X."/>
            <person name="Kearney S.M."/>
            <person name="Perrotta A.R."/>
            <person name="Berdy B."/>
            <person name="Zhao S."/>
            <person name="Lieberman T.D."/>
            <person name="Swanson P.K."/>
            <person name="Smith M."/>
            <person name="Roesemann S."/>
            <person name="Alexander J.E."/>
            <person name="Rich S.A."/>
            <person name="Livny J."/>
            <person name="Vlamakis H."/>
            <person name="Clish C."/>
            <person name="Bullock K."/>
            <person name="Deik A."/>
            <person name="Scott J."/>
            <person name="Pierce K.A."/>
            <person name="Xavier R.J."/>
            <person name="Alm E.J."/>
        </authorList>
    </citation>
    <scope>NUCLEOTIDE SEQUENCE [LARGE SCALE GENOMIC DNA]</scope>
    <source>
        <strain evidence="2 4">BIOML-A4</strain>
        <strain evidence="3 5">BIOML-A5</strain>
    </source>
</reference>
<sequence>MKWTTKDLVYMALYAALFIVLDVAVNTLGILQMPNGGSLGVSVIPLLMASYHLGWQKGTVVSVLSILLQYVTGPMYTPDLLGFLLDYFIAFSVYGLASLFPNYKWFYSGVLITNLIRLLSSTLSGTWVWGLDYWPSFLYNAAYMIPTAILCLVLLPLVMPRLKPAMNKK</sequence>
<dbReference type="AlphaFoldDB" id="A0A6N7S824"/>
<dbReference type="EMBL" id="WKPJ01000018">
    <property type="protein sequence ID" value="MSA90007.1"/>
    <property type="molecule type" value="Genomic_DNA"/>
</dbReference>
<evidence type="ECO:0000313" key="2">
    <source>
        <dbReference type="EMBL" id="MSA90007.1"/>
    </source>
</evidence>
<dbReference type="GO" id="GO:0005886">
    <property type="term" value="C:plasma membrane"/>
    <property type="evidence" value="ECO:0007669"/>
    <property type="project" value="InterPro"/>
</dbReference>
<dbReference type="Proteomes" id="UP000433575">
    <property type="component" value="Unassembled WGS sequence"/>
</dbReference>
<dbReference type="GO" id="GO:0015234">
    <property type="term" value="F:thiamine transmembrane transporter activity"/>
    <property type="evidence" value="ECO:0007669"/>
    <property type="project" value="InterPro"/>
</dbReference>
<dbReference type="RefSeq" id="WP_020226248.1">
    <property type="nucleotide sequence ID" value="NZ_CABKSC010000006.1"/>
</dbReference>
<evidence type="ECO:0000313" key="4">
    <source>
        <dbReference type="Proteomes" id="UP000433575"/>
    </source>
</evidence>
<gene>
    <name evidence="3" type="ORF">GKD88_17475</name>
    <name evidence="2" type="ORF">GKE08_11775</name>
</gene>
<evidence type="ECO:0008006" key="6">
    <source>
        <dbReference type="Google" id="ProtNLM"/>
    </source>
</evidence>
<evidence type="ECO:0000313" key="5">
    <source>
        <dbReference type="Proteomes" id="UP000480929"/>
    </source>
</evidence>
<keyword evidence="1" id="KW-0472">Membrane</keyword>
<dbReference type="Proteomes" id="UP000480929">
    <property type="component" value="Unassembled WGS sequence"/>
</dbReference>
<proteinExistence type="predicted"/>
<accession>A0A6N7S824</accession>
<protein>
    <recommendedName>
        <fullName evidence="6">Energy-coupled thiamine transporter ThiT</fullName>
    </recommendedName>
</protein>
<evidence type="ECO:0000313" key="3">
    <source>
        <dbReference type="EMBL" id="MSC34913.1"/>
    </source>
</evidence>
<dbReference type="OrthoDB" id="9795813at2"/>
<feature type="transmembrane region" description="Helical" evidence="1">
    <location>
        <begin position="106"/>
        <end position="129"/>
    </location>
</feature>
<evidence type="ECO:0000256" key="1">
    <source>
        <dbReference type="SAM" id="Phobius"/>
    </source>
</evidence>